<dbReference type="GO" id="GO:0043770">
    <property type="term" value="F:demethylmenaquinone methyltransferase activity"/>
    <property type="evidence" value="ECO:0007669"/>
    <property type="project" value="UniProtKB-UniRule"/>
</dbReference>
<name>A0A2G4R134_9BACT</name>
<dbReference type="RefSeq" id="WP_099461761.1">
    <property type="nucleotide sequence ID" value="NZ_LDWY01000068.1"/>
</dbReference>
<dbReference type="PANTHER" id="PTHR43591:SF24">
    <property type="entry name" value="2-METHOXY-6-POLYPRENYL-1,4-BENZOQUINOL METHYLASE, MITOCHONDRIAL"/>
    <property type="match status" value="1"/>
</dbReference>
<feature type="binding site" evidence="5">
    <location>
        <position position="59"/>
    </location>
    <ligand>
        <name>S-adenosyl-L-methionine</name>
        <dbReference type="ChEBI" id="CHEBI:59789"/>
    </ligand>
</feature>
<comment type="caution">
    <text evidence="5">Lacks conserved residue(s) required for the propagation of feature annotation.</text>
</comment>
<keyword evidence="7" id="KW-0830">Ubiquinone</keyword>
<comment type="caution">
    <text evidence="7">The sequence shown here is derived from an EMBL/GenBank/DDBJ whole genome shotgun (WGS) entry which is preliminary data.</text>
</comment>
<evidence type="ECO:0000256" key="1">
    <source>
        <dbReference type="ARBA" id="ARBA00022428"/>
    </source>
</evidence>
<evidence type="ECO:0000256" key="3">
    <source>
        <dbReference type="ARBA" id="ARBA00022679"/>
    </source>
</evidence>
<dbReference type="Proteomes" id="UP000237472">
    <property type="component" value="Unassembled WGS sequence"/>
</dbReference>
<dbReference type="PROSITE" id="PS01184">
    <property type="entry name" value="UBIE_2"/>
    <property type="match status" value="1"/>
</dbReference>
<dbReference type="UniPathway" id="UPA00232"/>
<organism evidence="7 8">
    <name type="scientific">Campylobacter vulpis</name>
    <dbReference type="NCBI Taxonomy" id="1655500"/>
    <lineage>
        <taxon>Bacteria</taxon>
        <taxon>Pseudomonadati</taxon>
        <taxon>Campylobacterota</taxon>
        <taxon>Epsilonproteobacteria</taxon>
        <taxon>Campylobacterales</taxon>
        <taxon>Campylobacteraceae</taxon>
        <taxon>Campylobacter</taxon>
    </lineage>
</organism>
<keyword evidence="1 5" id="KW-0474">Menaquinone biosynthesis</keyword>
<keyword evidence="4 5" id="KW-0949">S-adenosyl-L-methionine</keyword>
<evidence type="ECO:0000313" key="9">
    <source>
        <dbReference type="Proteomes" id="UP000811399"/>
    </source>
</evidence>
<dbReference type="SUPFAM" id="SSF53335">
    <property type="entry name" value="S-adenosyl-L-methionine-dependent methyltransferases"/>
    <property type="match status" value="1"/>
</dbReference>
<evidence type="ECO:0000313" key="7">
    <source>
        <dbReference type="EMBL" id="PHY90264.1"/>
    </source>
</evidence>
<reference evidence="7" key="1">
    <citation type="submission" date="2015-06" db="EMBL/GenBank/DDBJ databases">
        <authorList>
            <person name="Hoefler B.C."/>
            <person name="Straight P.D."/>
        </authorList>
    </citation>
    <scope>NUCLEOTIDE SEQUENCE [LARGE SCALE GENOMIC DNA]</scope>
    <source>
        <strain evidence="7">73/13</strain>
    </source>
</reference>
<dbReference type="Pfam" id="PF01209">
    <property type="entry name" value="Ubie_methyltran"/>
    <property type="match status" value="1"/>
</dbReference>
<dbReference type="GO" id="GO:0032259">
    <property type="term" value="P:methylation"/>
    <property type="evidence" value="ECO:0007669"/>
    <property type="project" value="UniProtKB-KW"/>
</dbReference>
<dbReference type="EMBL" id="VJYU01000002">
    <property type="protein sequence ID" value="MBS4240278.1"/>
    <property type="molecule type" value="Genomic_DNA"/>
</dbReference>
<comment type="catalytic activity">
    <reaction evidence="5">
        <text>a 2-demethylmenaquinol + S-adenosyl-L-methionine = a menaquinol + S-adenosyl-L-homocysteine + H(+)</text>
        <dbReference type="Rhea" id="RHEA:42640"/>
        <dbReference type="Rhea" id="RHEA-COMP:9539"/>
        <dbReference type="Rhea" id="RHEA-COMP:9563"/>
        <dbReference type="ChEBI" id="CHEBI:15378"/>
        <dbReference type="ChEBI" id="CHEBI:18151"/>
        <dbReference type="ChEBI" id="CHEBI:55437"/>
        <dbReference type="ChEBI" id="CHEBI:57856"/>
        <dbReference type="ChEBI" id="CHEBI:59789"/>
        <dbReference type="EC" id="2.1.1.163"/>
    </reaction>
</comment>
<comment type="function">
    <text evidence="5">Methyltransferase required for the conversion of demethylmenaquinol (DMKH2) to menaquinol (MKH2).</text>
</comment>
<sequence length="237" mass="27275">MQKQEKIIEMFNQIAPTYDKANRILSFGADVSWRRKACERVLKIYENDNLNIVDVACGTGDMIEIWQESVQKIHKNIKQIRGIDPSLQMLKEAKRKFKSVEFIEAGAQDLPLESESVDILSISYGIRNVVERQRALGEFARVLKKGGILLVLEFTKREQGGFVAFFRDFYLKNILPSLGGFISKNKEAYAYLPNSIEEFLSKEEFMLELESVGFKNVDFKSFSFGVSSMFIVRKNDR</sequence>
<comment type="similarity">
    <text evidence="5">Belongs to the class I-like SAM-binding methyltransferase superfamily. MenG/UbiE family.</text>
</comment>
<dbReference type="PROSITE" id="PS51608">
    <property type="entry name" value="SAM_MT_UBIE"/>
    <property type="match status" value="1"/>
</dbReference>
<proteinExistence type="inferred from homology"/>
<dbReference type="HAMAP" id="MF_01813">
    <property type="entry name" value="MenG_UbiE_methyltr"/>
    <property type="match status" value="1"/>
</dbReference>
<dbReference type="CDD" id="cd02440">
    <property type="entry name" value="AdoMet_MTases"/>
    <property type="match status" value="1"/>
</dbReference>
<dbReference type="NCBIfam" id="TIGR01934">
    <property type="entry name" value="MenG_MenH_UbiE"/>
    <property type="match status" value="1"/>
</dbReference>
<dbReference type="InterPro" id="IPR004033">
    <property type="entry name" value="UbiE/COQ5_MeTrFase"/>
</dbReference>
<evidence type="ECO:0000313" key="8">
    <source>
        <dbReference type="Proteomes" id="UP000237472"/>
    </source>
</evidence>
<evidence type="ECO:0000256" key="4">
    <source>
        <dbReference type="ARBA" id="ARBA00022691"/>
    </source>
</evidence>
<dbReference type="InterPro" id="IPR023576">
    <property type="entry name" value="UbiE/COQ5_MeTrFase_CS"/>
</dbReference>
<dbReference type="Proteomes" id="UP000811399">
    <property type="component" value="Unassembled WGS sequence"/>
</dbReference>
<dbReference type="NCBIfam" id="NF001244">
    <property type="entry name" value="PRK00216.1-5"/>
    <property type="match status" value="1"/>
</dbReference>
<dbReference type="EC" id="2.1.1.163" evidence="5"/>
<keyword evidence="2 5" id="KW-0489">Methyltransferase</keyword>
<reference evidence="8" key="2">
    <citation type="submission" date="2015-06" db="EMBL/GenBank/DDBJ databases">
        <authorList>
            <person name="Parisi A."/>
            <person name="Chiara M."/>
            <person name="Florio D."/>
            <person name="Miccolupo A."/>
            <person name="Manzari C."/>
            <person name="Mion D."/>
            <person name="Caruso M."/>
            <person name="D'erchia A.M."/>
            <person name="Zanoni R."/>
        </authorList>
    </citation>
    <scope>NUCLEOTIDE SEQUENCE [LARGE SCALE GENOMIC DNA]</scope>
    <source>
        <strain evidence="8">73/13</strain>
    </source>
</reference>
<dbReference type="EMBL" id="LDWY01000068">
    <property type="protein sequence ID" value="PHY90264.1"/>
    <property type="molecule type" value="Genomic_DNA"/>
</dbReference>
<keyword evidence="9" id="KW-1185">Reference proteome</keyword>
<reference evidence="6" key="3">
    <citation type="submission" date="2019-07" db="EMBL/GenBank/DDBJ databases">
        <authorList>
            <person name="Miller W.G."/>
        </authorList>
    </citation>
    <scope>NUCLEOTIDE SEQUENCE</scope>
    <source>
        <strain evidence="6">52/13</strain>
    </source>
</reference>
<reference evidence="6 9" key="4">
    <citation type="journal article" date="2021" name="Syst. Appl. Microbiol.">
        <title>nCampylobacter vulpis sp. nov. isolated from wild red foxes.</title>
        <authorList>
            <person name="Parisi A."/>
            <person name="Chiara M."/>
            <person name="Caffara M."/>
            <person name="Mion D."/>
            <person name="Miller W.G."/>
            <person name="Caruso M."/>
            <person name="Manzari C."/>
            <person name="Florio D."/>
            <person name="Capozzi L."/>
            <person name="D'Erchia A.M."/>
            <person name="Manzulli V."/>
            <person name="Zanoni R.G."/>
        </authorList>
    </citation>
    <scope>NUCLEOTIDE SEQUENCE [LARGE SCALE GENOMIC DNA]</scope>
    <source>
        <strain evidence="6 9">52/13</strain>
    </source>
</reference>
<dbReference type="GO" id="GO:0009234">
    <property type="term" value="P:menaquinone biosynthetic process"/>
    <property type="evidence" value="ECO:0007669"/>
    <property type="project" value="UniProtKB-UniRule"/>
</dbReference>
<dbReference type="PROSITE" id="PS01183">
    <property type="entry name" value="UBIE_1"/>
    <property type="match status" value="1"/>
</dbReference>
<evidence type="ECO:0000313" key="6">
    <source>
        <dbReference type="EMBL" id="MBS4240278.1"/>
    </source>
</evidence>
<comment type="pathway">
    <text evidence="5">Quinol/quinone metabolism; menaquinone biosynthesis; menaquinol from 1,4-dihydroxy-2-naphthoate: step 2/2.</text>
</comment>
<gene>
    <name evidence="5" type="primary">menG</name>
    <name evidence="6" type="synonym">ubiE</name>
    <name evidence="7" type="ORF">AA994_05550</name>
    <name evidence="6" type="ORF">CVU5213_00770</name>
</gene>
<dbReference type="AlphaFoldDB" id="A0A2G4R134"/>
<dbReference type="OrthoDB" id="9808140at2"/>
<evidence type="ECO:0000256" key="2">
    <source>
        <dbReference type="ARBA" id="ARBA00022603"/>
    </source>
</evidence>
<evidence type="ECO:0000256" key="5">
    <source>
        <dbReference type="HAMAP-Rule" id="MF_01813"/>
    </source>
</evidence>
<dbReference type="InterPro" id="IPR029063">
    <property type="entry name" value="SAM-dependent_MTases_sf"/>
</dbReference>
<dbReference type="Gene3D" id="3.40.50.150">
    <property type="entry name" value="Vaccinia Virus protein VP39"/>
    <property type="match status" value="1"/>
</dbReference>
<protein>
    <recommendedName>
        <fullName evidence="5">Demethylmenaquinone methyltransferase</fullName>
        <ecNumber evidence="5">2.1.1.163</ecNumber>
    </recommendedName>
</protein>
<keyword evidence="3 5" id="KW-0808">Transferase</keyword>
<feature type="binding site" evidence="5">
    <location>
        <position position="84"/>
    </location>
    <ligand>
        <name>S-adenosyl-L-methionine</name>
        <dbReference type="ChEBI" id="CHEBI:59789"/>
    </ligand>
</feature>
<feature type="binding site" evidence="5">
    <location>
        <position position="123"/>
    </location>
    <ligand>
        <name>S-adenosyl-L-methionine</name>
        <dbReference type="ChEBI" id="CHEBI:59789"/>
    </ligand>
</feature>
<dbReference type="GO" id="GO:0008425">
    <property type="term" value="F:2-methoxy-6-polyprenyl-1,4-benzoquinol methyltransferase activity"/>
    <property type="evidence" value="ECO:0007669"/>
    <property type="project" value="TreeGrafter"/>
</dbReference>
<accession>A0A2G4R134</accession>
<dbReference type="PANTHER" id="PTHR43591">
    <property type="entry name" value="METHYLTRANSFERASE"/>
    <property type="match status" value="1"/>
</dbReference>
<dbReference type="UniPathway" id="UPA00079">
    <property type="reaction ID" value="UER00169"/>
</dbReference>